<evidence type="ECO:0000313" key="2">
    <source>
        <dbReference type="Proteomes" id="UP001574673"/>
    </source>
</evidence>
<keyword evidence="2" id="KW-1185">Reference proteome</keyword>
<comment type="caution">
    <text evidence="1">The sequence shown here is derived from an EMBL/GenBank/DDBJ whole genome shotgun (WGS) entry which is preliminary data.</text>
</comment>
<evidence type="ECO:0000313" key="1">
    <source>
        <dbReference type="EMBL" id="MFA9950006.1"/>
    </source>
</evidence>
<dbReference type="EMBL" id="JBEUWX010000002">
    <property type="protein sequence ID" value="MFA9950006.1"/>
    <property type="molecule type" value="Genomic_DNA"/>
</dbReference>
<gene>
    <name evidence="1" type="ORF">ABCS64_06695</name>
</gene>
<reference evidence="2" key="1">
    <citation type="submission" date="2024-06" db="EMBL/GenBank/DDBJ databases">
        <title>Radixoralia hellwigii gen. nov., sp nov., isolated from a root canal in the human oral cavity.</title>
        <authorList>
            <person name="Bartsch S."/>
            <person name="Wittmer A."/>
            <person name="Schulz A.-K."/>
            <person name="Neumann-Schaal M."/>
            <person name="Wolf J."/>
            <person name="Gronow S."/>
            <person name="Tennert C."/>
            <person name="Haecker G."/>
            <person name="Cieplik F."/>
            <person name="Al-Ahmad A."/>
        </authorList>
    </citation>
    <scope>NUCLEOTIDE SEQUENCE [LARGE SCALE GENOMIC DNA]</scope>
    <source>
        <strain evidence="2">Wk13</strain>
    </source>
</reference>
<sequence>MRHLFQQAWQLCFVGFFGLLAAGDVYPQSNSIISQTRCESMSTNDVRHDGFLKDLDNLLREGQTLLENAHWQAANMKFIQGIEKLGDAYSSPDIIDDTGMKLTLADIEAQAGNIGNSAKIRGKVLSDRLLILRKKIAARNNQ</sequence>
<dbReference type="RefSeq" id="WP_418891095.1">
    <property type="nucleotide sequence ID" value="NZ_JBEUWX010000002.1"/>
</dbReference>
<dbReference type="Proteomes" id="UP001574673">
    <property type="component" value="Unassembled WGS sequence"/>
</dbReference>
<name>A0ABV4UEC2_9RHOO</name>
<proteinExistence type="predicted"/>
<accession>A0ABV4UEC2</accession>
<organism evidence="1 2">
    <name type="scientific">Dentiradicibacter hellwigii</name>
    <dbReference type="NCBI Taxonomy" id="3149053"/>
    <lineage>
        <taxon>Bacteria</taxon>
        <taxon>Pseudomonadati</taxon>
        <taxon>Pseudomonadota</taxon>
        <taxon>Betaproteobacteria</taxon>
        <taxon>Rhodocyclales</taxon>
        <taxon>Rhodocyclaceae</taxon>
        <taxon>Dentiradicibacter</taxon>
    </lineage>
</organism>
<protein>
    <submittedName>
        <fullName evidence="1">Uncharacterized protein</fullName>
    </submittedName>
</protein>